<evidence type="ECO:0000256" key="2">
    <source>
        <dbReference type="SAM" id="Phobius"/>
    </source>
</evidence>
<keyword evidence="2" id="KW-0812">Transmembrane</keyword>
<name>A0ABV1NWQ1_9ACTN</name>
<keyword evidence="2" id="KW-1133">Transmembrane helix</keyword>
<reference evidence="3 4" key="1">
    <citation type="submission" date="2024-02" db="EMBL/GenBank/DDBJ databases">
        <title>Full genome sequence of Nocardioides kribbensis.</title>
        <authorList>
            <person name="Poletto B.L."/>
            <person name="Silva G."/>
            <person name="Galante D."/>
            <person name="Campos K.R."/>
            <person name="Santos M.B.N."/>
            <person name="Sacchi C.T."/>
        </authorList>
    </citation>
    <scope>NUCLEOTIDE SEQUENCE [LARGE SCALE GENOMIC DNA]</scope>
    <source>
        <strain evidence="3 4">O4R</strain>
    </source>
</reference>
<dbReference type="Proteomes" id="UP001482520">
    <property type="component" value="Unassembled WGS sequence"/>
</dbReference>
<evidence type="ECO:0000313" key="4">
    <source>
        <dbReference type="Proteomes" id="UP001482520"/>
    </source>
</evidence>
<feature type="region of interest" description="Disordered" evidence="1">
    <location>
        <begin position="81"/>
        <end position="109"/>
    </location>
</feature>
<comment type="caution">
    <text evidence="3">The sequence shown here is derived from an EMBL/GenBank/DDBJ whole genome shotgun (WGS) entry which is preliminary data.</text>
</comment>
<gene>
    <name evidence="3" type="ORF">V6R90_06370</name>
</gene>
<accession>A0ABV1NWQ1</accession>
<feature type="transmembrane region" description="Helical" evidence="2">
    <location>
        <begin position="28"/>
        <end position="48"/>
    </location>
</feature>
<dbReference type="EMBL" id="JBEGDP010000004">
    <property type="protein sequence ID" value="MEQ7846898.1"/>
    <property type="molecule type" value="Genomic_DNA"/>
</dbReference>
<evidence type="ECO:0000313" key="3">
    <source>
        <dbReference type="EMBL" id="MEQ7846898.1"/>
    </source>
</evidence>
<feature type="region of interest" description="Disordered" evidence="1">
    <location>
        <begin position="1"/>
        <end position="24"/>
    </location>
</feature>
<proteinExistence type="predicted"/>
<feature type="compositionally biased region" description="Basic and acidic residues" evidence="1">
    <location>
        <begin position="90"/>
        <end position="102"/>
    </location>
</feature>
<sequence>MAPEDSPSGQSDPDPTTSPTGDVQGDPWLAFGYLVSGVLVYGGIGWGLDRWWGTQFLVVVGILTGITLGLYQTWARFRPQPYVKPGAQPDTRDHAPHHEQQPHDQQAQQ</sequence>
<protein>
    <submittedName>
        <fullName evidence="3">AtpZ/AtpI family protein</fullName>
    </submittedName>
</protein>
<feature type="transmembrane region" description="Helical" evidence="2">
    <location>
        <begin position="55"/>
        <end position="74"/>
    </location>
</feature>
<feature type="compositionally biased region" description="Polar residues" evidence="1">
    <location>
        <begin position="7"/>
        <end position="21"/>
    </location>
</feature>
<evidence type="ECO:0000256" key="1">
    <source>
        <dbReference type="SAM" id="MobiDB-lite"/>
    </source>
</evidence>
<keyword evidence="4" id="KW-1185">Reference proteome</keyword>
<organism evidence="3 4">
    <name type="scientific">Nocardioides kribbensis</name>
    <dbReference type="NCBI Taxonomy" id="305517"/>
    <lineage>
        <taxon>Bacteria</taxon>
        <taxon>Bacillati</taxon>
        <taxon>Actinomycetota</taxon>
        <taxon>Actinomycetes</taxon>
        <taxon>Propionibacteriales</taxon>
        <taxon>Nocardioidaceae</taxon>
        <taxon>Nocardioides</taxon>
    </lineage>
</organism>
<dbReference type="RefSeq" id="WP_156697861.1">
    <property type="nucleotide sequence ID" value="NZ_BAAAMM010000001.1"/>
</dbReference>
<keyword evidence="2" id="KW-0472">Membrane</keyword>